<sequence>MKQKGLCRALLLILFATCAVAGRAQEVLRSDSVKGVDAGKESLEIKPSASEVTPEKVGARLVLSDTLVADTAQWAFRPSLPPLYRDGTVAYFPASYYGGYWGLWELHEGFNASLDMSVSASFGKNRFPGVGFGTGISAMYVRSLTDRLVLSVGGFYDRLSWNGLNENRFGINLLAGYQLTDRVSLYAYGSKAFFPMQGRQPWIPPMPWMNNFSSRFGGMVHFKVSDAVSVSLSVEETTWKR</sequence>
<evidence type="ECO:0008006" key="3">
    <source>
        <dbReference type="Google" id="ProtNLM"/>
    </source>
</evidence>
<proteinExistence type="predicted"/>
<protein>
    <recommendedName>
        <fullName evidence="3">Outer membrane protein beta-barrel domain-containing protein</fullName>
    </recommendedName>
</protein>
<organism evidence="2">
    <name type="scientific">Paraprevotella clara</name>
    <dbReference type="NCBI Taxonomy" id="454154"/>
    <lineage>
        <taxon>Bacteria</taxon>
        <taxon>Pseudomonadati</taxon>
        <taxon>Bacteroidota</taxon>
        <taxon>Bacteroidia</taxon>
        <taxon>Bacteroidales</taxon>
        <taxon>Prevotellaceae</taxon>
        <taxon>Paraprevotella</taxon>
    </lineage>
</organism>
<evidence type="ECO:0000256" key="1">
    <source>
        <dbReference type="SAM" id="SignalP"/>
    </source>
</evidence>
<evidence type="ECO:0000313" key="2">
    <source>
        <dbReference type="EMBL" id="VYU65443.1"/>
    </source>
</evidence>
<gene>
    <name evidence="2" type="ORF">PCLFYP37_00483</name>
</gene>
<name>A0A6N3GN96_9BACT</name>
<reference evidence="2" key="1">
    <citation type="submission" date="2019-11" db="EMBL/GenBank/DDBJ databases">
        <authorList>
            <person name="Feng L."/>
        </authorList>
    </citation>
    <scope>NUCLEOTIDE SEQUENCE</scope>
    <source>
        <strain evidence="2">PclaraLFYP37</strain>
    </source>
</reference>
<feature type="signal peptide" evidence="1">
    <location>
        <begin position="1"/>
        <end position="21"/>
    </location>
</feature>
<feature type="chain" id="PRO_5026854732" description="Outer membrane protein beta-barrel domain-containing protein" evidence="1">
    <location>
        <begin position="22"/>
        <end position="241"/>
    </location>
</feature>
<dbReference type="RefSeq" id="WP_412441577.1">
    <property type="nucleotide sequence ID" value="NZ_CACRUT010000031.1"/>
</dbReference>
<dbReference type="AlphaFoldDB" id="A0A6N3GN96"/>
<accession>A0A6N3GN96</accession>
<keyword evidence="1" id="KW-0732">Signal</keyword>
<dbReference type="EMBL" id="CACRUT010000031">
    <property type="protein sequence ID" value="VYU65443.1"/>
    <property type="molecule type" value="Genomic_DNA"/>
</dbReference>